<evidence type="ECO:0000313" key="2">
    <source>
        <dbReference type="Proteomes" id="UP000005984"/>
    </source>
</evidence>
<reference evidence="1 2" key="1">
    <citation type="submission" date="2008-10" db="EMBL/GenBank/DDBJ databases">
        <authorList>
            <person name="Qin X."/>
            <person name="Bachman B."/>
            <person name="Battles P."/>
            <person name="Bell A."/>
            <person name="Bess C."/>
            <person name="Bickham C."/>
            <person name="Chaboub L."/>
            <person name="Chen D."/>
            <person name="Coyle M."/>
            <person name="Deiros D.R."/>
            <person name="Dinh H."/>
            <person name="Forbes L."/>
            <person name="Fowler G."/>
            <person name="Francisco L."/>
            <person name="Fu Q."/>
            <person name="Gubbala S."/>
            <person name="Hale W."/>
            <person name="Han Y."/>
            <person name="Hemphill L."/>
            <person name="Highlander S.K."/>
            <person name="Hirani K."/>
            <person name="Hogues M."/>
            <person name="Jackson L."/>
            <person name="Jakkamsetti A."/>
            <person name="Javaid M."/>
            <person name="Jiang H."/>
            <person name="Korchina V."/>
            <person name="Kovar C."/>
            <person name="Lara F."/>
            <person name="Lee S."/>
            <person name="Mata R."/>
            <person name="Mathew T."/>
            <person name="Moen C."/>
            <person name="Morales K."/>
            <person name="Munidasa M."/>
            <person name="Nazareth L."/>
            <person name="Ngo R."/>
            <person name="Nguyen L."/>
            <person name="Okwuonu G."/>
            <person name="Ongeri F."/>
            <person name="Patil S."/>
            <person name="Petrosino J."/>
            <person name="Pham C."/>
            <person name="Pham P."/>
            <person name="Pu L.-L."/>
            <person name="Puazo M."/>
            <person name="Raj R."/>
            <person name="Reid J."/>
            <person name="Rouhana J."/>
            <person name="Saada N."/>
            <person name="Shang Y."/>
            <person name="Simmons D."/>
            <person name="Thornton R."/>
            <person name="Warren J."/>
            <person name="Weissenberger G."/>
            <person name="Zhang J."/>
            <person name="Zhang L."/>
            <person name="Zhou C."/>
            <person name="Zhu D."/>
            <person name="Muzny D."/>
            <person name="Worley K."/>
            <person name="Gibbs R."/>
        </authorList>
    </citation>
    <scope>NUCLEOTIDE SEQUENCE [LARGE SCALE GENOMIC DNA]</scope>
    <source>
        <strain evidence="1 2">ATCC 51172</strain>
    </source>
</reference>
<name>C2BE67_9FIRM</name>
<dbReference type="EMBL" id="ABYO01000176">
    <property type="protein sequence ID" value="EEI86799.1"/>
    <property type="molecule type" value="Genomic_DNA"/>
</dbReference>
<comment type="caution">
    <text evidence="1">The sequence shown here is derived from an EMBL/GenBank/DDBJ whole genome shotgun (WGS) entry which is preliminary data.</text>
</comment>
<dbReference type="HOGENOM" id="CLU_3211669_0_0_9"/>
<keyword evidence="2" id="KW-1185">Reference proteome</keyword>
<accession>C2BE67</accession>
<sequence>MPGRDVKGHVRERGNGARTLLEHFSDVRKFNHYSSYLAWLPVAR</sequence>
<proteinExistence type="predicted"/>
<dbReference type="AlphaFoldDB" id="C2BE67"/>
<protein>
    <submittedName>
        <fullName evidence="1">Uncharacterized protein</fullName>
    </submittedName>
</protein>
<gene>
    <name evidence="1" type="ORF">HMPREF0072_0637</name>
</gene>
<organism evidence="1 2">
    <name type="scientific">Anaerococcus lactolyticus ATCC 51172</name>
    <dbReference type="NCBI Taxonomy" id="525254"/>
    <lineage>
        <taxon>Bacteria</taxon>
        <taxon>Bacillati</taxon>
        <taxon>Bacillota</taxon>
        <taxon>Tissierellia</taxon>
        <taxon>Tissierellales</taxon>
        <taxon>Peptoniphilaceae</taxon>
        <taxon>Anaerococcus</taxon>
    </lineage>
</organism>
<dbReference type="Proteomes" id="UP000005984">
    <property type="component" value="Unassembled WGS sequence"/>
</dbReference>
<evidence type="ECO:0000313" key="1">
    <source>
        <dbReference type="EMBL" id="EEI86799.1"/>
    </source>
</evidence>